<sequence length="144" mass="16838">MQLKDSHLITRWHNLDAYCQIVEKYNNRQLSFPEDALKAFSAIITAMGRAIANRMLYSLPEVFLNGALLWKTISSAKQRTNAAGNVMKQFPSWSWLGWDTEVDTRLWLLHEYIVDKDDYSKSSREITQLSHVIRLMYRQMIGPE</sequence>
<evidence type="ECO:0000313" key="1">
    <source>
        <dbReference type="EMBL" id="KAF2867035.1"/>
    </source>
</evidence>
<proteinExistence type="predicted"/>
<dbReference type="AlphaFoldDB" id="A0A7C8M447"/>
<name>A0A7C8M447_9PLEO</name>
<comment type="caution">
    <text evidence="1">The sequence shown here is derived from an EMBL/GenBank/DDBJ whole genome shotgun (WGS) entry which is preliminary data.</text>
</comment>
<dbReference type="PANTHER" id="PTHR33112:SF12">
    <property type="entry name" value="HETEROKARYON INCOMPATIBILITY DOMAIN-CONTAINING PROTEIN"/>
    <property type="match status" value="1"/>
</dbReference>
<dbReference type="EMBL" id="JAADJZ010000025">
    <property type="protein sequence ID" value="KAF2867035.1"/>
    <property type="molecule type" value="Genomic_DNA"/>
</dbReference>
<dbReference type="OrthoDB" id="5135333at2759"/>
<organism evidence="1 2">
    <name type="scientific">Massariosphaeria phaeospora</name>
    <dbReference type="NCBI Taxonomy" id="100035"/>
    <lineage>
        <taxon>Eukaryota</taxon>
        <taxon>Fungi</taxon>
        <taxon>Dikarya</taxon>
        <taxon>Ascomycota</taxon>
        <taxon>Pezizomycotina</taxon>
        <taxon>Dothideomycetes</taxon>
        <taxon>Pleosporomycetidae</taxon>
        <taxon>Pleosporales</taxon>
        <taxon>Pleosporales incertae sedis</taxon>
        <taxon>Massariosphaeria</taxon>
    </lineage>
</organism>
<dbReference type="PANTHER" id="PTHR33112">
    <property type="entry name" value="DOMAIN PROTEIN, PUTATIVE-RELATED"/>
    <property type="match status" value="1"/>
</dbReference>
<accession>A0A7C8M447</accession>
<protein>
    <submittedName>
        <fullName evidence="1">Uncharacterized protein</fullName>
    </submittedName>
</protein>
<gene>
    <name evidence="1" type="ORF">BDV95DRAFT_193799</name>
</gene>
<evidence type="ECO:0000313" key="2">
    <source>
        <dbReference type="Proteomes" id="UP000481861"/>
    </source>
</evidence>
<reference evidence="1 2" key="1">
    <citation type="submission" date="2020-01" db="EMBL/GenBank/DDBJ databases">
        <authorList>
            <consortium name="DOE Joint Genome Institute"/>
            <person name="Haridas S."/>
            <person name="Albert R."/>
            <person name="Binder M."/>
            <person name="Bloem J."/>
            <person name="Labutti K."/>
            <person name="Salamov A."/>
            <person name="Andreopoulos B."/>
            <person name="Baker S.E."/>
            <person name="Barry K."/>
            <person name="Bills G."/>
            <person name="Bluhm B.H."/>
            <person name="Cannon C."/>
            <person name="Castanera R."/>
            <person name="Culley D.E."/>
            <person name="Daum C."/>
            <person name="Ezra D."/>
            <person name="Gonzalez J.B."/>
            <person name="Henrissat B."/>
            <person name="Kuo A."/>
            <person name="Liang C."/>
            <person name="Lipzen A."/>
            <person name="Lutzoni F."/>
            <person name="Magnuson J."/>
            <person name="Mondo S."/>
            <person name="Nolan M."/>
            <person name="Ohm R."/>
            <person name="Pangilinan J."/>
            <person name="Park H.-J.H."/>
            <person name="Ramirez L."/>
            <person name="Alfaro M."/>
            <person name="Sun H."/>
            <person name="Tritt A."/>
            <person name="Yoshinaga Y."/>
            <person name="Zwiers L.-H.L."/>
            <person name="Turgeon B.G."/>
            <person name="Goodwin S.B."/>
            <person name="Spatafora J.W."/>
            <person name="Crous P.W."/>
            <person name="Grigoriev I.V."/>
        </authorList>
    </citation>
    <scope>NUCLEOTIDE SEQUENCE [LARGE SCALE GENOMIC DNA]</scope>
    <source>
        <strain evidence="1 2">CBS 611.86</strain>
    </source>
</reference>
<keyword evidence="2" id="KW-1185">Reference proteome</keyword>
<dbReference type="Proteomes" id="UP000481861">
    <property type="component" value="Unassembled WGS sequence"/>
</dbReference>